<dbReference type="GO" id="GO:0005992">
    <property type="term" value="P:trehalose biosynthetic process"/>
    <property type="evidence" value="ECO:0007669"/>
    <property type="project" value="TreeGrafter"/>
</dbReference>
<feature type="compositionally biased region" description="Polar residues" evidence="1">
    <location>
        <begin position="866"/>
        <end position="876"/>
    </location>
</feature>
<dbReference type="AlphaFoldDB" id="A0A4Q9KFT1"/>
<keyword evidence="4" id="KW-1185">Reference proteome</keyword>
<dbReference type="Gene3D" id="1.10.150.200">
    <property type="entry name" value="Maltooligosyl trehalose synthase, domain 3"/>
    <property type="match status" value="1"/>
</dbReference>
<dbReference type="InterPro" id="IPR006047">
    <property type="entry name" value="GH13_cat_dom"/>
</dbReference>
<organism evidence="3 4">
    <name type="scientific">Propioniciclava sinopodophylli</name>
    <dbReference type="NCBI Taxonomy" id="1837344"/>
    <lineage>
        <taxon>Bacteria</taxon>
        <taxon>Bacillati</taxon>
        <taxon>Actinomycetota</taxon>
        <taxon>Actinomycetes</taxon>
        <taxon>Propionibacteriales</taxon>
        <taxon>Propionibacteriaceae</taxon>
        <taxon>Propioniciclava</taxon>
    </lineage>
</organism>
<dbReference type="NCBIfam" id="TIGR02401">
    <property type="entry name" value="trehalose_TreY"/>
    <property type="match status" value="1"/>
</dbReference>
<protein>
    <submittedName>
        <fullName evidence="3">Malto-oligosyltrehalose synthase</fullName>
    </submittedName>
</protein>
<dbReference type="RefSeq" id="WP_131167936.1">
    <property type="nucleotide sequence ID" value="NZ_SDMQ01000006.1"/>
</dbReference>
<feature type="domain" description="Glycosyl hydrolase family 13 catalytic" evidence="2">
    <location>
        <begin position="24"/>
        <end position="614"/>
    </location>
</feature>
<reference evidence="3 4" key="1">
    <citation type="submission" date="2019-01" db="EMBL/GenBank/DDBJ databases">
        <title>Lactibacter flavus gen. nov., sp. nov., a novel bacterium of the family Propionibacteriaceae isolated from raw milk and dairy products.</title>
        <authorList>
            <person name="Huptas C."/>
            <person name="Wenning M."/>
            <person name="Breitenwieser F."/>
            <person name="Doll E."/>
            <person name="Von Neubeck M."/>
            <person name="Busse H.-J."/>
            <person name="Scherer S."/>
        </authorList>
    </citation>
    <scope>NUCLEOTIDE SEQUENCE [LARGE SCALE GENOMIC DNA]</scope>
    <source>
        <strain evidence="3 4">KCTC 33808</strain>
    </source>
</reference>
<accession>A0A4Q9KFT1</accession>
<dbReference type="InterPro" id="IPR017853">
    <property type="entry name" value="GH"/>
</dbReference>
<dbReference type="GO" id="GO:0047470">
    <property type="term" value="F:(1,4)-alpha-D-glucan 1-alpha-D-glucosylmutase activity"/>
    <property type="evidence" value="ECO:0007669"/>
    <property type="project" value="TreeGrafter"/>
</dbReference>
<evidence type="ECO:0000256" key="1">
    <source>
        <dbReference type="SAM" id="MobiDB-lite"/>
    </source>
</evidence>
<dbReference type="PANTHER" id="PTHR10357">
    <property type="entry name" value="ALPHA-AMYLASE FAMILY MEMBER"/>
    <property type="match status" value="1"/>
</dbReference>
<dbReference type="Gene3D" id="1.10.10.470">
    <property type="entry name" value="Maltooligosyl trehalose synthase, domain 4"/>
    <property type="match status" value="1"/>
</dbReference>
<dbReference type="PANTHER" id="PTHR10357:SF216">
    <property type="entry name" value="MALTOOLIGOSYL TREHALOSE SYNTHASE-RELATED"/>
    <property type="match status" value="1"/>
</dbReference>
<name>A0A4Q9KFT1_9ACTN</name>
<dbReference type="SUPFAM" id="SSF51445">
    <property type="entry name" value="(Trans)glycosidases"/>
    <property type="match status" value="1"/>
</dbReference>
<dbReference type="InterPro" id="IPR013797">
    <property type="entry name" value="Maltooligo_trehalose_synth_4"/>
</dbReference>
<dbReference type="Pfam" id="PF00128">
    <property type="entry name" value="Alpha-amylase"/>
    <property type="match status" value="1"/>
</dbReference>
<dbReference type="InterPro" id="IPR012767">
    <property type="entry name" value="Trehalose_TreY"/>
</dbReference>
<dbReference type="Gene3D" id="3.30.1590.10">
    <property type="entry name" value="Maltooligosyl trehalose synthase, domain 2"/>
    <property type="match status" value="1"/>
</dbReference>
<dbReference type="Gene3D" id="3.20.20.80">
    <property type="entry name" value="Glycosidases"/>
    <property type="match status" value="1"/>
</dbReference>
<gene>
    <name evidence="3" type="primary">treY</name>
    <name evidence="3" type="ORF">ET989_07595</name>
</gene>
<feature type="region of interest" description="Disordered" evidence="1">
    <location>
        <begin position="832"/>
        <end position="891"/>
    </location>
</feature>
<dbReference type="Proteomes" id="UP000292373">
    <property type="component" value="Unassembled WGS sequence"/>
</dbReference>
<dbReference type="CDD" id="cd11336">
    <property type="entry name" value="AmyAc_MTSase"/>
    <property type="match status" value="1"/>
</dbReference>
<evidence type="ECO:0000259" key="2">
    <source>
        <dbReference type="SMART" id="SM00642"/>
    </source>
</evidence>
<proteinExistence type="predicted"/>
<evidence type="ECO:0000313" key="3">
    <source>
        <dbReference type="EMBL" id="TBT85023.1"/>
    </source>
</evidence>
<feature type="region of interest" description="Disordered" evidence="1">
    <location>
        <begin position="1"/>
        <end position="25"/>
    </location>
</feature>
<dbReference type="GO" id="GO:0030980">
    <property type="term" value="P:alpha-glucan catabolic process"/>
    <property type="evidence" value="ECO:0007669"/>
    <property type="project" value="TreeGrafter"/>
</dbReference>
<dbReference type="SMART" id="SM00642">
    <property type="entry name" value="Aamy"/>
    <property type="match status" value="1"/>
</dbReference>
<evidence type="ECO:0000313" key="4">
    <source>
        <dbReference type="Proteomes" id="UP000292373"/>
    </source>
</evidence>
<sequence length="911" mass="100763">MSQTTAASVASPRPHLPSSGRRTPVSTYRLQLGPDLSFDDAAAQLDYLEGLGVTDLYLSPILQAAPGSTHGYDVVDHSRISAEMGGREGFERLATAAHARDMGIIVDVVPNHMGVPTPLHHNRALWSVLKDGPSSPYAAWFDGADDGDGILMPVLGARIGTVLADGEITLERRVIPGQEEEGEQAVLVYYDHVFPVRAGTEHLPMHLCVKEQYYRLAYWKVAAEELNFRRFFDVDTLVAVRVEDDDVFDATHALLLDLFHAGHIDAFRIDHPDGLADPRGYMRRLSRATGGAWIAAEKILEGDEQMPDDWPVAGTTGYDTSWRISALQCDPNGYGDLGTVAHLITGDIPGTLPEVIDAAKREIVTTSLLAEVHRIATLAHVICRDDIMLRDHTFGWIRACLTELVIAFDRYRAYVVPGETAPAESVELVRHAAERANEKLDAELHDTMEVVVDLVLGREVGSEGRAQRAQRDELIVRFQQVCGAVTAKGVEDTAYYRWTQLVALNEVGGSPGTWSLNPDEFHRWCSAMASDWPATMTCGTTHDTKRSEDVRSRIGVIAQYAPEWRALVTKLHPYAEGLEGHTENLFWQILAGTWTPDGPIERERIEQYMLKAAREQKIWTSWTAQDADGEERLLAFIRRVYDDGDLMGAFTDWYEFTADAVRVSILSRKAIQLTCLGVADVYQSCETLQNYLVDPDNRAAADFVGLADVASYLDRRSPLTLAEEKFHVTREVLRLRKRRPDAFVGPEAAYRPLPSSTGHALCFARGDNPQVVTVASRLHRDLTRAEGFTAHSVLLPEGRWLNVLTNTEHDGGNVLIAEVLGRYPVAVLEKVDGPDSSEARAQAESLSDTLEDGRPIFRAEPGAGSLSWSKGPSDSGTRPADETEAESTGLLTWLTKRFFDRPAANEEEPRG</sequence>
<dbReference type="EMBL" id="SDMQ01000006">
    <property type="protein sequence ID" value="TBT85023.1"/>
    <property type="molecule type" value="Genomic_DNA"/>
</dbReference>
<comment type="caution">
    <text evidence="3">The sequence shown here is derived from an EMBL/GenBank/DDBJ whole genome shotgun (WGS) entry which is preliminary data.</text>
</comment>
<dbReference type="OrthoDB" id="9761577at2"/>